<organism evidence="2">
    <name type="scientific">Campylobacter coli</name>
    <dbReference type="NCBI Taxonomy" id="195"/>
    <lineage>
        <taxon>Bacteria</taxon>
        <taxon>Pseudomonadati</taxon>
        <taxon>Campylobacterota</taxon>
        <taxon>Epsilonproteobacteria</taxon>
        <taxon>Campylobacterales</taxon>
        <taxon>Campylobacteraceae</taxon>
        <taxon>Campylobacter</taxon>
    </lineage>
</organism>
<evidence type="ECO:0000259" key="1">
    <source>
        <dbReference type="Pfam" id="PF12571"/>
    </source>
</evidence>
<feature type="domain" description="Phage tail fibre protein N-terminal" evidence="1">
    <location>
        <begin position="4"/>
        <end position="148"/>
    </location>
</feature>
<comment type="caution">
    <text evidence="2">The sequence shown here is derived from an EMBL/GenBank/DDBJ whole genome shotgun (WGS) entry which is preliminary data.</text>
</comment>
<dbReference type="InterPro" id="IPR051934">
    <property type="entry name" value="Phage_Tail_Fiber_Structural"/>
</dbReference>
<reference evidence="2" key="1">
    <citation type="submission" date="2018-05" db="EMBL/GenBank/DDBJ databases">
        <authorList>
            <consortium name="GenomeTrakr network: Whole genome sequencing for foodborne pathogen traceback"/>
        </authorList>
    </citation>
    <scope>NUCLEOTIDE SEQUENCE</scope>
    <source>
        <strain evidence="2">NC_C6641</strain>
    </source>
</reference>
<sequence length="388" mass="43128">MAKSEYYTILTKIGIAKFIAARASGNGVNLKSFKLSSKVILPSEEMQSLEEIVYEANINSKSVDENNPNYINLMCYVPSDIGGFEINAIGIYDEVGDLLAVGNLPRTYKPILKEGSAKELMIKIVMELSNAEEVILKLDSSVIMASRDYVDAIKIELELKIETLKEELKALINTKEDKGVAANLDKALKTELTKLINKKENTGTAASLDAQLRDELKALINTKEDKGVAANLDKALKTELTKLINKKENTGTAASLDAQLRDELIALINKKENIGVAKQLVDALRSELTKEIESFIPELRVEKRIITANYDRKYKKMVSLSNIPSEVNMSTYLSKCANSGFPEFAPNYSIYQLKGEHLIYYLNDQYVASYAYQAISYAPSGSTNNNNY</sequence>
<protein>
    <submittedName>
        <fullName evidence="2">Phage tail protein</fullName>
    </submittedName>
</protein>
<dbReference type="InterPro" id="IPR022225">
    <property type="entry name" value="Phage_tail_fibre_N"/>
</dbReference>
<dbReference type="EMBL" id="AACOBW010000002">
    <property type="protein sequence ID" value="EAL4184722.1"/>
    <property type="molecule type" value="Genomic_DNA"/>
</dbReference>
<dbReference type="PANTHER" id="PTHR35191:SF1">
    <property type="entry name" value="PROPHAGE SIDE TAIL FIBER PROTEIN HOMOLOG STFQ-RELATED"/>
    <property type="match status" value="1"/>
</dbReference>
<proteinExistence type="predicted"/>
<accession>A0A5T1QTZ6</accession>
<name>A0A5T1QTZ6_CAMCO</name>
<dbReference type="PANTHER" id="PTHR35191">
    <property type="entry name" value="PROPHAGE SIDE TAIL FIBER PROTEIN HOMOLOG STFQ-RELATED"/>
    <property type="match status" value="1"/>
</dbReference>
<dbReference type="AlphaFoldDB" id="A0A5T1QTZ6"/>
<dbReference type="Pfam" id="PF12571">
    <property type="entry name" value="Phage_tail_fib"/>
    <property type="match status" value="1"/>
</dbReference>
<evidence type="ECO:0000313" key="2">
    <source>
        <dbReference type="EMBL" id="EAL4184722.1"/>
    </source>
</evidence>
<gene>
    <name evidence="2" type="ORF">CYT24_02090</name>
</gene>